<name>A0ABM0MCE5_SACKO</name>
<dbReference type="SUPFAM" id="SSF50978">
    <property type="entry name" value="WD40 repeat-like"/>
    <property type="match status" value="1"/>
</dbReference>
<comment type="catalytic activity">
    <reaction evidence="7">
        <text>diphthine methyl ester-[translation elongation factor 2] + H2O = diphthine-[translation elongation factor 2] + methanol + H(+)</text>
        <dbReference type="Rhea" id="RHEA:42656"/>
        <dbReference type="Rhea" id="RHEA-COMP:10172"/>
        <dbReference type="Rhea" id="RHEA-COMP:10173"/>
        <dbReference type="ChEBI" id="CHEBI:15377"/>
        <dbReference type="ChEBI" id="CHEBI:15378"/>
        <dbReference type="ChEBI" id="CHEBI:17790"/>
        <dbReference type="ChEBI" id="CHEBI:79005"/>
        <dbReference type="ChEBI" id="CHEBI:82696"/>
        <dbReference type="EC" id="3.1.1.97"/>
    </reaction>
</comment>
<evidence type="ECO:0000256" key="3">
    <source>
        <dbReference type="ARBA" id="ARBA00022737"/>
    </source>
</evidence>
<dbReference type="PANTHER" id="PTHR46042:SF1">
    <property type="entry name" value="DIPHTHINE METHYLTRANSFERASE"/>
    <property type="match status" value="1"/>
</dbReference>
<dbReference type="RefSeq" id="XP_006817686.1">
    <property type="nucleotide sequence ID" value="XM_006817623.1"/>
</dbReference>
<evidence type="ECO:0000256" key="4">
    <source>
        <dbReference type="ARBA" id="ARBA00022801"/>
    </source>
</evidence>
<keyword evidence="2" id="KW-0853">WD repeat</keyword>
<dbReference type="SMART" id="SM00320">
    <property type="entry name" value="WD40"/>
    <property type="match status" value="3"/>
</dbReference>
<comment type="pathway">
    <text evidence="1">Protein modification; peptidyl-diphthamide biosynthesis.</text>
</comment>
<dbReference type="Gene3D" id="2.130.10.10">
    <property type="entry name" value="YVTN repeat-like/Quinoprotein amine dehydrogenase"/>
    <property type="match status" value="1"/>
</dbReference>
<dbReference type="InterPro" id="IPR052415">
    <property type="entry name" value="Diphthine_MTase"/>
</dbReference>
<protein>
    <recommendedName>
        <fullName evidence="6">methylated diphthine methylhydrolase</fullName>
        <ecNumber evidence="6">3.1.1.97</ecNumber>
    </recommendedName>
</protein>
<evidence type="ECO:0000256" key="5">
    <source>
        <dbReference type="ARBA" id="ARBA00038092"/>
    </source>
</evidence>
<gene>
    <name evidence="9" type="primary">LOC102803537</name>
</gene>
<dbReference type="Proteomes" id="UP000694865">
    <property type="component" value="Unplaced"/>
</dbReference>
<evidence type="ECO:0000313" key="9">
    <source>
        <dbReference type="RefSeq" id="XP_006817686.1"/>
    </source>
</evidence>
<keyword evidence="8" id="KW-1185">Reference proteome</keyword>
<evidence type="ECO:0000256" key="2">
    <source>
        <dbReference type="ARBA" id="ARBA00022574"/>
    </source>
</evidence>
<evidence type="ECO:0000256" key="1">
    <source>
        <dbReference type="ARBA" id="ARBA00005156"/>
    </source>
</evidence>
<keyword evidence="3" id="KW-0677">Repeat</keyword>
<dbReference type="InterPro" id="IPR015943">
    <property type="entry name" value="WD40/YVTN_repeat-like_dom_sf"/>
</dbReference>
<dbReference type="EC" id="3.1.1.97" evidence="6"/>
<evidence type="ECO:0000256" key="7">
    <source>
        <dbReference type="ARBA" id="ARBA00047551"/>
    </source>
</evidence>
<sequence length="389" mass="43733">MSTPGKNASAEFDDKIETESDVNVLCKIDSEYSADAVEWCPIDGFTNTLVCGTYQLQDPENKVNKEEEIDTPEENLEFQKAAKTRKGRLLGYRLTEDNDAADSAQHQDDSILNEVYREECDAILDLKWCHNVLDGTPVLAVVTASADIVLYKLKDEIEQSDRFKIGENRLALSLDWSTGKYSSGNPNIVVSDSAGEVTLCNYTDSGVTSILQWSAHQYEAWIAAFDYWQPCVVYSGGDDCKLKCWDTRTACDAAVLVSKRHEMGVCSIHSNRCRENILSTGSYDEHILLWDTRQMRHPMSSTLIGGGVWRLKWHPVNGVWLLAACMHNGYHILDCNDDSNVSIMKSYHGHNSLAYGVDWYQKVGSSSYPNNIVSSCSFYDHSLQVWGWN</sequence>
<dbReference type="PANTHER" id="PTHR46042">
    <property type="entry name" value="DIPHTHINE METHYLTRANSFERASE"/>
    <property type="match status" value="1"/>
</dbReference>
<evidence type="ECO:0000313" key="8">
    <source>
        <dbReference type="Proteomes" id="UP000694865"/>
    </source>
</evidence>
<keyword evidence="4" id="KW-0378">Hydrolase</keyword>
<comment type="similarity">
    <text evidence="5">Belongs to the DPH7 family.</text>
</comment>
<proteinExistence type="inferred from homology"/>
<evidence type="ECO:0000256" key="6">
    <source>
        <dbReference type="ARBA" id="ARBA00039131"/>
    </source>
</evidence>
<accession>A0ABM0MCE5</accession>
<dbReference type="InterPro" id="IPR036322">
    <property type="entry name" value="WD40_repeat_dom_sf"/>
</dbReference>
<dbReference type="InterPro" id="IPR001680">
    <property type="entry name" value="WD40_rpt"/>
</dbReference>
<reference evidence="9" key="1">
    <citation type="submission" date="2025-08" db="UniProtKB">
        <authorList>
            <consortium name="RefSeq"/>
        </authorList>
    </citation>
    <scope>IDENTIFICATION</scope>
    <source>
        <tissue evidence="9">Testes</tissue>
    </source>
</reference>
<dbReference type="GeneID" id="102803537"/>
<organism evidence="8 9">
    <name type="scientific">Saccoglossus kowalevskii</name>
    <name type="common">Acorn worm</name>
    <dbReference type="NCBI Taxonomy" id="10224"/>
    <lineage>
        <taxon>Eukaryota</taxon>
        <taxon>Metazoa</taxon>
        <taxon>Hemichordata</taxon>
        <taxon>Enteropneusta</taxon>
        <taxon>Harrimaniidae</taxon>
        <taxon>Saccoglossus</taxon>
    </lineage>
</organism>